<dbReference type="PROSITE" id="PS50801">
    <property type="entry name" value="STAS"/>
    <property type="match status" value="1"/>
</dbReference>
<proteinExistence type="predicted"/>
<accession>A0A7W7GZR5</accession>
<dbReference type="Pfam" id="PF13581">
    <property type="entry name" value="HATPase_c_2"/>
    <property type="match status" value="1"/>
</dbReference>
<comment type="caution">
    <text evidence="3">The sequence shown here is derived from an EMBL/GenBank/DDBJ whole genome shotgun (WGS) entry which is preliminary data.</text>
</comment>
<dbReference type="CDD" id="cd16936">
    <property type="entry name" value="HATPase_RsbW-like"/>
    <property type="match status" value="1"/>
</dbReference>
<dbReference type="PANTHER" id="PTHR35526">
    <property type="entry name" value="ANTI-SIGMA-F FACTOR RSBW-RELATED"/>
    <property type="match status" value="1"/>
</dbReference>
<dbReference type="Proteomes" id="UP000546162">
    <property type="component" value="Unassembled WGS sequence"/>
</dbReference>
<evidence type="ECO:0000313" key="4">
    <source>
        <dbReference type="Proteomes" id="UP000546162"/>
    </source>
</evidence>
<organism evidence="3 4">
    <name type="scientific">Actinoplanes octamycinicus</name>
    <dbReference type="NCBI Taxonomy" id="135948"/>
    <lineage>
        <taxon>Bacteria</taxon>
        <taxon>Bacillati</taxon>
        <taxon>Actinomycetota</taxon>
        <taxon>Actinomycetes</taxon>
        <taxon>Micromonosporales</taxon>
        <taxon>Micromonosporaceae</taxon>
        <taxon>Actinoplanes</taxon>
    </lineage>
</organism>
<dbReference type="RefSeq" id="WP_185041822.1">
    <property type="nucleotide sequence ID" value="NZ_BAABFG010000005.1"/>
</dbReference>
<name>A0A7W7GZR5_9ACTN</name>
<sequence length="252" mass="26671">MAAISCAVSQVGTRTLVRIHGELSTASAPQVRTILLKCLVERPDAVIAELAGLRVLEPVALSVFGVVARQAAMWPGTPLLLSAPGREVATWFSSGRYGRVPVLASTAEALDVEPRERMPALADSLLPVAGAAAHARRLAAEACARWGLDELTDAARIVAGELVTNAMVHAGTMIDLRFSLGRRYLMITVRDGSREMPEISPMASVDPLAPRGLLLVEQFARRWGAVPAEGGKVVWASLSGVPEPGARRSGRG</sequence>
<keyword evidence="1" id="KW-0808">Transferase</keyword>
<dbReference type="InterPro" id="IPR002645">
    <property type="entry name" value="STAS_dom"/>
</dbReference>
<dbReference type="InterPro" id="IPR036890">
    <property type="entry name" value="HATPase_C_sf"/>
</dbReference>
<gene>
    <name evidence="3" type="ORF">BJY16_004780</name>
</gene>
<dbReference type="InterPro" id="IPR036513">
    <property type="entry name" value="STAS_dom_sf"/>
</dbReference>
<evidence type="ECO:0000313" key="3">
    <source>
        <dbReference type="EMBL" id="MBB4741321.1"/>
    </source>
</evidence>
<keyword evidence="1" id="KW-0723">Serine/threonine-protein kinase</keyword>
<feature type="domain" description="STAS" evidence="2">
    <location>
        <begin position="16"/>
        <end position="88"/>
    </location>
</feature>
<dbReference type="AlphaFoldDB" id="A0A7W7GZR5"/>
<reference evidence="3 4" key="1">
    <citation type="submission" date="2020-08" db="EMBL/GenBank/DDBJ databases">
        <title>Sequencing the genomes of 1000 actinobacteria strains.</title>
        <authorList>
            <person name="Klenk H.-P."/>
        </authorList>
    </citation>
    <scope>NUCLEOTIDE SEQUENCE [LARGE SCALE GENOMIC DNA]</scope>
    <source>
        <strain evidence="3 4">DSM 45809</strain>
    </source>
</reference>
<keyword evidence="4" id="KW-1185">Reference proteome</keyword>
<keyword evidence="1" id="KW-0418">Kinase</keyword>
<evidence type="ECO:0000259" key="2">
    <source>
        <dbReference type="PROSITE" id="PS50801"/>
    </source>
</evidence>
<dbReference type="SUPFAM" id="SSF55874">
    <property type="entry name" value="ATPase domain of HSP90 chaperone/DNA topoisomerase II/histidine kinase"/>
    <property type="match status" value="1"/>
</dbReference>
<dbReference type="InterPro" id="IPR003594">
    <property type="entry name" value="HATPase_dom"/>
</dbReference>
<dbReference type="SUPFAM" id="SSF52091">
    <property type="entry name" value="SpoIIaa-like"/>
    <property type="match status" value="1"/>
</dbReference>
<protein>
    <submittedName>
        <fullName evidence="3">Anti-anti-sigma regulatory factor</fullName>
    </submittedName>
</protein>
<dbReference type="Gene3D" id="3.30.565.10">
    <property type="entry name" value="Histidine kinase-like ATPase, C-terminal domain"/>
    <property type="match status" value="1"/>
</dbReference>
<dbReference type="PANTHER" id="PTHR35526:SF3">
    <property type="entry name" value="ANTI-SIGMA-F FACTOR RSBW"/>
    <property type="match status" value="1"/>
</dbReference>
<evidence type="ECO:0000256" key="1">
    <source>
        <dbReference type="ARBA" id="ARBA00022527"/>
    </source>
</evidence>
<dbReference type="GO" id="GO:0004674">
    <property type="term" value="F:protein serine/threonine kinase activity"/>
    <property type="evidence" value="ECO:0007669"/>
    <property type="project" value="UniProtKB-KW"/>
</dbReference>
<dbReference type="EMBL" id="JACHNB010000001">
    <property type="protein sequence ID" value="MBB4741321.1"/>
    <property type="molecule type" value="Genomic_DNA"/>
</dbReference>
<dbReference type="InterPro" id="IPR050267">
    <property type="entry name" value="Anti-sigma-factor_SerPK"/>
</dbReference>
<dbReference type="Gene3D" id="3.30.750.24">
    <property type="entry name" value="STAS domain"/>
    <property type="match status" value="1"/>
</dbReference>